<reference evidence="2 3" key="1">
    <citation type="submission" date="2019-06" db="EMBL/GenBank/DDBJ databases">
        <authorList>
            <person name="Palmer J.M."/>
        </authorList>
    </citation>
    <scope>NUCLEOTIDE SEQUENCE [LARGE SCALE GENOMIC DNA]</scope>
    <source>
        <strain evidence="2 3">TWF106</strain>
    </source>
</reference>
<dbReference type="AlphaFoldDB" id="A0A6G1M275"/>
<feature type="compositionally biased region" description="Polar residues" evidence="1">
    <location>
        <begin position="9"/>
        <end position="24"/>
    </location>
</feature>
<dbReference type="InterPro" id="IPR006461">
    <property type="entry name" value="PLAC_motif_containing"/>
</dbReference>
<proteinExistence type="predicted"/>
<dbReference type="Pfam" id="PF04749">
    <property type="entry name" value="PLAC8"/>
    <property type="match status" value="1"/>
</dbReference>
<protein>
    <recommendedName>
        <fullName evidence="4">PLAC8-domain-containing protein</fullName>
    </recommendedName>
</protein>
<evidence type="ECO:0000256" key="1">
    <source>
        <dbReference type="SAM" id="MobiDB-lite"/>
    </source>
</evidence>
<feature type="compositionally biased region" description="Low complexity" evidence="1">
    <location>
        <begin position="230"/>
        <end position="239"/>
    </location>
</feature>
<name>A0A6G1M275_ORBOL</name>
<dbReference type="EMBL" id="WIWS01000128">
    <property type="protein sequence ID" value="KAF3204111.1"/>
    <property type="molecule type" value="Genomic_DNA"/>
</dbReference>
<evidence type="ECO:0008006" key="4">
    <source>
        <dbReference type="Google" id="ProtNLM"/>
    </source>
</evidence>
<evidence type="ECO:0000313" key="3">
    <source>
        <dbReference type="Proteomes" id="UP000472727"/>
    </source>
</evidence>
<dbReference type="NCBIfam" id="TIGR01571">
    <property type="entry name" value="A_thal_Cys_rich"/>
    <property type="match status" value="1"/>
</dbReference>
<dbReference type="Proteomes" id="UP000472727">
    <property type="component" value="Unassembled WGS sequence"/>
</dbReference>
<gene>
    <name evidence="2" type="ORF">TWF106_001627</name>
</gene>
<feature type="compositionally biased region" description="Polar residues" evidence="1">
    <location>
        <begin position="33"/>
        <end position="51"/>
    </location>
</feature>
<evidence type="ECO:0000313" key="2">
    <source>
        <dbReference type="EMBL" id="KAF3204111.1"/>
    </source>
</evidence>
<feature type="region of interest" description="Disordered" evidence="1">
    <location>
        <begin position="180"/>
        <end position="252"/>
    </location>
</feature>
<feature type="compositionally biased region" description="Polar residues" evidence="1">
    <location>
        <begin position="187"/>
        <end position="197"/>
    </location>
</feature>
<accession>A0A6G1M275</accession>
<feature type="region of interest" description="Disordered" evidence="1">
    <location>
        <begin position="1"/>
        <end position="59"/>
    </location>
</feature>
<organism evidence="2 3">
    <name type="scientific">Orbilia oligospora</name>
    <name type="common">Nematode-trapping fungus</name>
    <name type="synonym">Arthrobotrys oligospora</name>
    <dbReference type="NCBI Taxonomy" id="2813651"/>
    <lineage>
        <taxon>Eukaryota</taxon>
        <taxon>Fungi</taxon>
        <taxon>Dikarya</taxon>
        <taxon>Ascomycota</taxon>
        <taxon>Pezizomycotina</taxon>
        <taxon>Orbiliomycetes</taxon>
        <taxon>Orbiliales</taxon>
        <taxon>Orbiliaceae</taxon>
        <taxon>Orbilia</taxon>
    </lineage>
</organism>
<dbReference type="PANTHER" id="PTHR15907">
    <property type="entry name" value="DUF614 FAMILY PROTEIN-RELATED"/>
    <property type="match status" value="1"/>
</dbReference>
<comment type="caution">
    <text evidence="2">The sequence shown here is derived from an EMBL/GenBank/DDBJ whole genome shotgun (WGS) entry which is preliminary data.</text>
</comment>
<sequence length="406" mass="44854">MAYQRNDPTRSYTNIPELTSSQIFTPPPPPPQTHQYGGYQSPQSPTTTIRTKTPPAPIRTNIPYGSGLPLQFAAPPRTPTHAPQATSTFIPSANIDYAQAGFAAPPLTPLRSAPSAHSLHSLASKSNDNLYYHYYQPEPIPPVPQIQDIHVFNPSAKDNSLYAYNTEVNSEVARRKRKEAMSGYVQDPSQPQQQGIPLQNVAPGGPEYGQTMTFDPPPTQPLDRAPEQPQPMEYQPPAQFDNGASQPHAPGQIAHPNQIFGAQEYKYGFCSCFGDIGSCCLGCWCPCMLYSKTHHRLKTVPDSNLDAYSSCNGHCVLFCALAPVSWVFTMLQRTRIRELYQIKGSPIGDCAKSYYCPVCTLVQDEREIKEREDEKRRCAGPGSGIVGEQGYKKPEKMAYQRSSVIG</sequence>